<dbReference type="AlphaFoldDB" id="A0A9J6QZ34"/>
<keyword evidence="3" id="KW-0520">NAD</keyword>
<dbReference type="InterPro" id="IPR039697">
    <property type="entry name" value="Alcohol_dehydrogenase_Fe"/>
</dbReference>
<proteinExistence type="inferred from homology"/>
<keyword evidence="2" id="KW-0560">Oxidoreductase</keyword>
<dbReference type="GO" id="GO:0046872">
    <property type="term" value="F:metal ion binding"/>
    <property type="evidence" value="ECO:0007669"/>
    <property type="project" value="InterPro"/>
</dbReference>
<dbReference type="PANTHER" id="PTHR11496:SF102">
    <property type="entry name" value="ALCOHOL DEHYDROGENASE 4"/>
    <property type="match status" value="1"/>
</dbReference>
<dbReference type="FunFam" id="3.40.50.1970:FF:000003">
    <property type="entry name" value="Alcohol dehydrogenase, iron-containing"/>
    <property type="match status" value="1"/>
</dbReference>
<dbReference type="CDD" id="cd08551">
    <property type="entry name" value="Fe-ADH"/>
    <property type="match status" value="1"/>
</dbReference>
<evidence type="ECO:0000256" key="2">
    <source>
        <dbReference type="ARBA" id="ARBA00023002"/>
    </source>
</evidence>
<gene>
    <name evidence="6" type="ORF">OBO34_20520</name>
</gene>
<dbReference type="PROSITE" id="PS00913">
    <property type="entry name" value="ADH_IRON_1"/>
    <property type="match status" value="1"/>
</dbReference>
<feature type="domain" description="Fe-containing alcohol dehydrogenase-like C-terminal" evidence="5">
    <location>
        <begin position="189"/>
        <end position="382"/>
    </location>
</feature>
<evidence type="ECO:0000259" key="4">
    <source>
        <dbReference type="Pfam" id="PF00465"/>
    </source>
</evidence>
<feature type="domain" description="Alcohol dehydrogenase iron-type/glycerol dehydrogenase GldA" evidence="4">
    <location>
        <begin position="10"/>
        <end position="177"/>
    </location>
</feature>
<accession>A0A9J6QZ34</accession>
<dbReference type="GO" id="GO:0004022">
    <property type="term" value="F:alcohol dehydrogenase (NAD+) activity"/>
    <property type="evidence" value="ECO:0007669"/>
    <property type="project" value="TreeGrafter"/>
</dbReference>
<evidence type="ECO:0000313" key="7">
    <source>
        <dbReference type="Proteomes" id="UP001065549"/>
    </source>
</evidence>
<dbReference type="Gene3D" id="3.40.50.1970">
    <property type="match status" value="1"/>
</dbReference>
<dbReference type="InterPro" id="IPR001670">
    <property type="entry name" value="ADH_Fe/GldA"/>
</dbReference>
<evidence type="ECO:0000259" key="5">
    <source>
        <dbReference type="Pfam" id="PF25137"/>
    </source>
</evidence>
<dbReference type="PANTHER" id="PTHR11496">
    <property type="entry name" value="ALCOHOL DEHYDROGENASE"/>
    <property type="match status" value="1"/>
</dbReference>
<dbReference type="InterPro" id="IPR056798">
    <property type="entry name" value="ADH_Fe_C"/>
</dbReference>
<dbReference type="Gene3D" id="1.20.1090.10">
    <property type="entry name" value="Dehydroquinate synthase-like - alpha domain"/>
    <property type="match status" value="1"/>
</dbReference>
<comment type="similarity">
    <text evidence="1">Belongs to the iron-containing alcohol dehydrogenase family.</text>
</comment>
<organism evidence="6 7">
    <name type="scientific">Hominibacterium faecale</name>
    <dbReference type="NCBI Taxonomy" id="2839743"/>
    <lineage>
        <taxon>Bacteria</taxon>
        <taxon>Bacillati</taxon>
        <taxon>Bacillota</taxon>
        <taxon>Clostridia</taxon>
        <taxon>Peptostreptococcales</taxon>
        <taxon>Anaerovoracaceae</taxon>
        <taxon>Hominibacterium</taxon>
    </lineage>
</organism>
<name>A0A9J6QZ34_9FIRM</name>
<evidence type="ECO:0000313" key="6">
    <source>
        <dbReference type="EMBL" id="MCU7380701.1"/>
    </source>
</evidence>
<evidence type="ECO:0000256" key="1">
    <source>
        <dbReference type="ARBA" id="ARBA00007358"/>
    </source>
</evidence>
<dbReference type="SUPFAM" id="SSF56796">
    <property type="entry name" value="Dehydroquinate synthase-like"/>
    <property type="match status" value="1"/>
</dbReference>
<keyword evidence="7" id="KW-1185">Reference proteome</keyword>
<dbReference type="FunFam" id="1.20.1090.10:FF:000001">
    <property type="entry name" value="Aldehyde-alcohol dehydrogenase"/>
    <property type="match status" value="1"/>
</dbReference>
<evidence type="ECO:0000256" key="3">
    <source>
        <dbReference type="ARBA" id="ARBA00023027"/>
    </source>
</evidence>
<dbReference type="Pfam" id="PF00465">
    <property type="entry name" value="Fe-ADH"/>
    <property type="match status" value="1"/>
</dbReference>
<comment type="caution">
    <text evidence="6">The sequence shown here is derived from an EMBL/GenBank/DDBJ whole genome shotgun (WGS) entry which is preliminary data.</text>
</comment>
<dbReference type="InterPro" id="IPR018211">
    <property type="entry name" value="ADH_Fe_CS"/>
</dbReference>
<reference evidence="6" key="1">
    <citation type="submission" date="2022-09" db="EMBL/GenBank/DDBJ databases">
        <title>Culturomic study of gut microbiota in children with autism spectrum disorder.</title>
        <authorList>
            <person name="Efimov B.A."/>
            <person name="Chaplin A.V."/>
            <person name="Sokolova S.R."/>
            <person name="Pikina A.P."/>
            <person name="Korzhanova M."/>
            <person name="Belova V."/>
            <person name="Korostin D."/>
        </authorList>
    </citation>
    <scope>NUCLEOTIDE SEQUENCE</scope>
    <source>
        <strain evidence="6">ASD5510</strain>
    </source>
</reference>
<dbReference type="Proteomes" id="UP001065549">
    <property type="component" value="Unassembled WGS sequence"/>
</dbReference>
<dbReference type="Pfam" id="PF25137">
    <property type="entry name" value="ADH_Fe_C"/>
    <property type="match status" value="1"/>
</dbReference>
<dbReference type="RefSeq" id="WP_253021020.1">
    <property type="nucleotide sequence ID" value="NZ_JAJAGH010000009.1"/>
</dbReference>
<protein>
    <submittedName>
        <fullName evidence="6">Iron-containing alcohol dehydrogenase</fullName>
    </submittedName>
</protein>
<dbReference type="EMBL" id="JAOSHN010000012">
    <property type="protein sequence ID" value="MCU7380701.1"/>
    <property type="molecule type" value="Genomic_DNA"/>
</dbReference>
<sequence length="385" mass="41546">MKGVSFNLSTRIEFGNGYVDRAGELVKEQGAQKVMIVTDEGIRRAGITERVEASLKKAKISYVIFDQIMPNPRDIHCVEAGNIAIAEQVDFVLAVGGGSSMDSAKAIACLVTNQGPIANILKPNKVKEKPIPLMCIPTTAGTGSEVTSFAVLTLDAEKKKTCIFDDKIRPDIALLDPQLLKGLPQGIIASTGVDALTHALEAYTCKCASPITDAFALAAIKLIAANLRNMMYQKGDEHAYGMMMGSLLAGLAFGFSDIASVHCLAEAIGGYYDTPHGVANAIFLPVVFEYNIPADVKKHRDAALALGIDPTGKSDREIAQCGAQWIRQLSKDLEIPSLRSLGYVEPDKFDMLAEVCMVNVSTPSNARPVNKEKYIELFQKTYEEG</sequence>